<name>A0A9W9JCU9_9EURO</name>
<reference evidence="1" key="2">
    <citation type="journal article" date="2023" name="IMA Fungus">
        <title>Comparative genomic study of the Penicillium genus elucidates a diverse pangenome and 15 lateral gene transfer events.</title>
        <authorList>
            <person name="Petersen C."/>
            <person name="Sorensen T."/>
            <person name="Nielsen M.R."/>
            <person name="Sondergaard T.E."/>
            <person name="Sorensen J.L."/>
            <person name="Fitzpatrick D.A."/>
            <person name="Frisvad J.C."/>
            <person name="Nielsen K.L."/>
        </authorList>
    </citation>
    <scope>NUCLEOTIDE SEQUENCE</scope>
    <source>
        <strain evidence="1">IBT 16849</strain>
    </source>
</reference>
<sequence>MDLPEKYFPGMVQIAEDLDNHHSHLRVALSTNHAPYEALTATLNCVRGLTGRVLLPTTNPVRRARLRKMALENRKLSNDPIHFSSSLPIRTTGKLTLEDLSQPASPNRCTLLKQKLQYANTPPLRDPYVLGPRYLCAENNLPVVLGNIVDTAVDWEPGLPECWFQGIQMLWDTSAANTYHIGPPR</sequence>
<proteinExistence type="predicted"/>
<protein>
    <submittedName>
        <fullName evidence="1">Uncharacterized protein</fullName>
    </submittedName>
</protein>
<reference evidence="1" key="1">
    <citation type="submission" date="2022-11" db="EMBL/GenBank/DDBJ databases">
        <authorList>
            <person name="Petersen C."/>
        </authorList>
    </citation>
    <scope>NUCLEOTIDE SEQUENCE</scope>
    <source>
        <strain evidence="1">IBT 16849</strain>
    </source>
</reference>
<evidence type="ECO:0000313" key="2">
    <source>
        <dbReference type="Proteomes" id="UP001150879"/>
    </source>
</evidence>
<dbReference type="EMBL" id="JAPQKP010000004">
    <property type="protein sequence ID" value="KAJ5194448.1"/>
    <property type="molecule type" value="Genomic_DNA"/>
</dbReference>
<gene>
    <name evidence="1" type="ORF">N7472_006914</name>
</gene>
<comment type="caution">
    <text evidence="1">The sequence shown here is derived from an EMBL/GenBank/DDBJ whole genome shotgun (WGS) entry which is preliminary data.</text>
</comment>
<accession>A0A9W9JCU9</accession>
<organism evidence="1 2">
    <name type="scientific">Penicillium cf. griseofulvum</name>
    <dbReference type="NCBI Taxonomy" id="2972120"/>
    <lineage>
        <taxon>Eukaryota</taxon>
        <taxon>Fungi</taxon>
        <taxon>Dikarya</taxon>
        <taxon>Ascomycota</taxon>
        <taxon>Pezizomycotina</taxon>
        <taxon>Eurotiomycetes</taxon>
        <taxon>Eurotiomycetidae</taxon>
        <taxon>Eurotiales</taxon>
        <taxon>Aspergillaceae</taxon>
        <taxon>Penicillium</taxon>
    </lineage>
</organism>
<evidence type="ECO:0000313" key="1">
    <source>
        <dbReference type="EMBL" id="KAJ5194448.1"/>
    </source>
</evidence>
<dbReference type="OrthoDB" id="4653208at2759"/>
<keyword evidence="2" id="KW-1185">Reference proteome</keyword>
<dbReference type="Proteomes" id="UP001150879">
    <property type="component" value="Unassembled WGS sequence"/>
</dbReference>
<dbReference type="AlphaFoldDB" id="A0A9W9JCU9"/>